<evidence type="ECO:0000313" key="2">
    <source>
        <dbReference type="EMBL" id="TCV82322.1"/>
    </source>
</evidence>
<dbReference type="RefSeq" id="WP_124948212.1">
    <property type="nucleotide sequence ID" value="NZ_BHVT01000077.1"/>
</dbReference>
<name>A0A4R3XTU6_9PROT</name>
<dbReference type="Gene3D" id="1.20.120.30">
    <property type="entry name" value="Aspartate receptor, ligand-binding domain"/>
    <property type="match status" value="1"/>
</dbReference>
<evidence type="ECO:0000313" key="3">
    <source>
        <dbReference type="Proteomes" id="UP000295367"/>
    </source>
</evidence>
<gene>
    <name evidence="2" type="ORF">EDC63_12213</name>
</gene>
<evidence type="ECO:0000259" key="1">
    <source>
        <dbReference type="Pfam" id="PF13682"/>
    </source>
</evidence>
<dbReference type="AlphaFoldDB" id="A0A4R3XTU6"/>
<dbReference type="Proteomes" id="UP000295367">
    <property type="component" value="Unassembled WGS sequence"/>
</dbReference>
<organism evidence="2 3">
    <name type="scientific">Sulfurirhabdus autotrophica</name>
    <dbReference type="NCBI Taxonomy" id="1706046"/>
    <lineage>
        <taxon>Bacteria</taxon>
        <taxon>Pseudomonadati</taxon>
        <taxon>Pseudomonadota</taxon>
        <taxon>Betaproteobacteria</taxon>
        <taxon>Nitrosomonadales</taxon>
        <taxon>Sulfuricellaceae</taxon>
        <taxon>Sulfurirhabdus</taxon>
    </lineage>
</organism>
<dbReference type="InterPro" id="IPR025991">
    <property type="entry name" value="Chemoreceptor_zinc-bind_dom"/>
</dbReference>
<dbReference type="OrthoDB" id="8613985at2"/>
<keyword evidence="2" id="KW-0675">Receptor</keyword>
<protein>
    <submittedName>
        <fullName evidence="2">Chemoreceptor zinc-binding protein</fullName>
    </submittedName>
</protein>
<comment type="caution">
    <text evidence="2">The sequence shown here is derived from an EMBL/GenBank/DDBJ whole genome shotgun (WGS) entry which is preliminary data.</text>
</comment>
<dbReference type="EMBL" id="SMCO01000022">
    <property type="protein sequence ID" value="TCV82322.1"/>
    <property type="molecule type" value="Genomic_DNA"/>
</dbReference>
<proteinExistence type="predicted"/>
<reference evidence="2 3" key="1">
    <citation type="submission" date="2019-03" db="EMBL/GenBank/DDBJ databases">
        <title>Genomic Encyclopedia of Type Strains, Phase IV (KMG-IV): sequencing the most valuable type-strain genomes for metagenomic binning, comparative biology and taxonomic classification.</title>
        <authorList>
            <person name="Goeker M."/>
        </authorList>
    </citation>
    <scope>NUCLEOTIDE SEQUENCE [LARGE SCALE GENOMIC DNA]</scope>
    <source>
        <strain evidence="2 3">DSM 100309</strain>
    </source>
</reference>
<feature type="domain" description="Chemoreceptor zinc-binding" evidence="1">
    <location>
        <begin position="10"/>
        <end position="77"/>
    </location>
</feature>
<accession>A0A4R3XTU6</accession>
<dbReference type="Pfam" id="PF13682">
    <property type="entry name" value="CZB"/>
    <property type="match status" value="1"/>
</dbReference>
<keyword evidence="3" id="KW-1185">Reference proteome</keyword>
<sequence>MDLMEAIKAHVAWKVRLERYVSGDRSENLDPTIICQDDQCMLGKWIYGEGKTYEALPNFSEMKNDHAAFHQCAADIVQKCDDGNIPEAEALLQKDYNRISQRVKNSLAKLGIHLIQEK</sequence>